<reference evidence="2 4" key="2">
    <citation type="submission" date="2018-06" db="EMBL/GenBank/DDBJ databases">
        <authorList>
            <consortium name="Pathogen Informatics"/>
            <person name="Doyle S."/>
        </authorList>
    </citation>
    <scope>NUCLEOTIDE SEQUENCE [LARGE SCALE GENOMIC DNA]</scope>
    <source>
        <strain evidence="2 4">NCTC12022</strain>
    </source>
</reference>
<proteinExistence type="predicted"/>
<sequence>MGFYKQASQKNRKSKLSMQGCIILTMIEMTGERLYNPASSHHYRIYNASSRYLNR</sequence>
<gene>
    <name evidence="1" type="ORF">Lfee_2648</name>
    <name evidence="2" type="ORF">NCTC12022_01830</name>
</gene>
<name>A0A0W0THA8_9GAMM</name>
<evidence type="ECO:0000313" key="3">
    <source>
        <dbReference type="Proteomes" id="UP000054698"/>
    </source>
</evidence>
<evidence type="ECO:0000313" key="1">
    <source>
        <dbReference type="EMBL" id="KTC94984.1"/>
    </source>
</evidence>
<evidence type="ECO:0000313" key="2">
    <source>
        <dbReference type="EMBL" id="SPX61092.1"/>
    </source>
</evidence>
<organism evidence="1 3">
    <name type="scientific">Legionella feeleii</name>
    <dbReference type="NCBI Taxonomy" id="453"/>
    <lineage>
        <taxon>Bacteria</taxon>
        <taxon>Pseudomonadati</taxon>
        <taxon>Pseudomonadota</taxon>
        <taxon>Gammaproteobacteria</taxon>
        <taxon>Legionellales</taxon>
        <taxon>Legionellaceae</taxon>
        <taxon>Legionella</taxon>
    </lineage>
</organism>
<dbReference type="Proteomes" id="UP000251942">
    <property type="component" value="Unassembled WGS sequence"/>
</dbReference>
<keyword evidence="3" id="KW-1185">Reference proteome</keyword>
<dbReference type="EMBL" id="LNYB01000085">
    <property type="protein sequence ID" value="KTC94984.1"/>
    <property type="molecule type" value="Genomic_DNA"/>
</dbReference>
<accession>A0A0W0THA8</accession>
<dbReference type="AlphaFoldDB" id="A0A0W0THA8"/>
<dbReference type="STRING" id="453.Lfee_2648"/>
<reference evidence="1 3" key="1">
    <citation type="submission" date="2015-11" db="EMBL/GenBank/DDBJ databases">
        <title>Genomic analysis of 38 Legionella species identifies large and diverse effector repertoires.</title>
        <authorList>
            <person name="Burstein D."/>
            <person name="Amaro F."/>
            <person name="Zusman T."/>
            <person name="Lifshitz Z."/>
            <person name="Cohen O."/>
            <person name="Gilbert J.A."/>
            <person name="Pupko T."/>
            <person name="Shuman H.A."/>
            <person name="Segal G."/>
        </authorList>
    </citation>
    <scope>NUCLEOTIDE SEQUENCE [LARGE SCALE GENOMIC DNA]</scope>
    <source>
        <strain evidence="1 3">WO-44C</strain>
    </source>
</reference>
<evidence type="ECO:0000313" key="4">
    <source>
        <dbReference type="Proteomes" id="UP000251942"/>
    </source>
</evidence>
<dbReference type="EMBL" id="UASS01000016">
    <property type="protein sequence ID" value="SPX61092.1"/>
    <property type="molecule type" value="Genomic_DNA"/>
</dbReference>
<dbReference type="Proteomes" id="UP000054698">
    <property type="component" value="Unassembled WGS sequence"/>
</dbReference>
<protein>
    <submittedName>
        <fullName evidence="1">Uncharacterized protein</fullName>
    </submittedName>
</protein>